<dbReference type="InterPro" id="IPR008979">
    <property type="entry name" value="Galactose-bd-like_sf"/>
</dbReference>
<dbReference type="SUPFAM" id="SSF49785">
    <property type="entry name" value="Galactose-binding domain-like"/>
    <property type="match status" value="1"/>
</dbReference>
<feature type="domain" description="Xaa-Pro dipeptidyl-peptidase C-terminal" evidence="10">
    <location>
        <begin position="372"/>
        <end position="588"/>
    </location>
</feature>
<dbReference type="Gene3D" id="3.40.50.1820">
    <property type="entry name" value="alpha/beta hydrolase"/>
    <property type="match status" value="1"/>
</dbReference>
<keyword evidence="12" id="KW-1185">Reference proteome</keyword>
<feature type="chain" id="PRO_5011639077" description="Xaa-Pro dipeptidyl-peptidase" evidence="9">
    <location>
        <begin position="23"/>
        <end position="593"/>
    </location>
</feature>
<dbReference type="InterPro" id="IPR008252">
    <property type="entry name" value="Pept_S15_Xpro"/>
</dbReference>
<dbReference type="SMART" id="SM00939">
    <property type="entry name" value="PepX_C"/>
    <property type="match status" value="1"/>
</dbReference>
<gene>
    <name evidence="11" type="ORF">SAMN05421743_102276</name>
</gene>
<keyword evidence="6" id="KW-0378">Hydrolase</keyword>
<keyword evidence="7" id="KW-0720">Serine protease</keyword>
<evidence type="ECO:0000256" key="4">
    <source>
        <dbReference type="ARBA" id="ARBA00022438"/>
    </source>
</evidence>
<dbReference type="NCBIfam" id="NF003780">
    <property type="entry name" value="PRK05371.1-1"/>
    <property type="match status" value="1"/>
</dbReference>
<feature type="signal peptide" evidence="9">
    <location>
        <begin position="1"/>
        <end position="22"/>
    </location>
</feature>
<dbReference type="SUPFAM" id="SSF53474">
    <property type="entry name" value="alpha/beta-Hydrolases"/>
    <property type="match status" value="1"/>
</dbReference>
<name>A0A1H3XVP4_9BACI</name>
<dbReference type="Gene3D" id="2.60.120.260">
    <property type="entry name" value="Galactose-binding domain-like"/>
    <property type="match status" value="1"/>
</dbReference>
<keyword evidence="4" id="KW-0031">Aminopeptidase</keyword>
<evidence type="ECO:0000256" key="9">
    <source>
        <dbReference type="SAM" id="SignalP"/>
    </source>
</evidence>
<evidence type="ECO:0000313" key="12">
    <source>
        <dbReference type="Proteomes" id="UP000198584"/>
    </source>
</evidence>
<dbReference type="STRING" id="571932.SAMN05421743_102276"/>
<evidence type="ECO:0000256" key="8">
    <source>
        <dbReference type="ARBA" id="ARBA00030045"/>
    </source>
</evidence>
<dbReference type="InterPro" id="IPR029058">
    <property type="entry name" value="AB_hydrolase_fold"/>
</dbReference>
<dbReference type="AlphaFoldDB" id="A0A1H3XVP4"/>
<dbReference type="InterPro" id="IPR005674">
    <property type="entry name" value="CocE/Ser_esterase"/>
</dbReference>
<evidence type="ECO:0000256" key="1">
    <source>
        <dbReference type="ARBA" id="ARBA00000123"/>
    </source>
</evidence>
<comment type="similarity">
    <text evidence="2">Belongs to the peptidase S15 family.</text>
</comment>
<dbReference type="InterPro" id="IPR013736">
    <property type="entry name" value="Xaa-Pro_dipept_C"/>
</dbReference>
<dbReference type="EMBL" id="FNQR01000002">
    <property type="protein sequence ID" value="SEA03545.1"/>
    <property type="molecule type" value="Genomic_DNA"/>
</dbReference>
<evidence type="ECO:0000256" key="7">
    <source>
        <dbReference type="ARBA" id="ARBA00022825"/>
    </source>
</evidence>
<sequence>MKKTGLMLMLCASLIVPTTADAAPVNDTDDTYNTNIDIENGMTQPIYSLDDAIEEEVYIETTVDSDNDGELDRVHAKIIRPAETEEGLDVPVLYTMSPYYAGLKFPLEFYDVNKELNVVNHPGKPLLTGESNPAGLPGYLDDYFVPRGYAFIAAESIGTGQSNGCPTTGDYQEVEGTKAVVDWLNGRAEAYNENGELVTADWSTGKVGMAGVSYNGTLPNAVATTGVDGLETIVPIGAISDWYDYYRSNGAVIAPGGYQGEDTDVLAKAVMTRENPEVCAEQMKELTEGQERETGDYNDYWYARNYVKDAKNIEASVLLVHGLNDWNVKTEQFQQWWEALEKNNVPRKMWLHQRGHTDPYYVRQEEWMTTLNKWFDYWLYDVENGIMNEPMVDIQREDQSWETMDAWPAEDAEDTKLHFSVEEGLGSLSFSPVSNNNKTEATIIDDPTRSAETLVKDLNGNKDNLAAYLTEPLDKQIRLSGVPEVFLRAEFDRPTANLTALLVDHSNEGAEIITRGWMDPQNINSDWKAKSLSPGKEYTFQWDMQPDDYVFEAGHQLGVVIISTDYDYTLRPEGGTKITIDPASSYIQLPLVK</sequence>
<dbReference type="PRINTS" id="PR00923">
    <property type="entry name" value="LACTOPTASE"/>
</dbReference>
<reference evidence="12" key="1">
    <citation type="submission" date="2016-10" db="EMBL/GenBank/DDBJ databases">
        <authorList>
            <person name="Varghese N."/>
            <person name="Submissions S."/>
        </authorList>
    </citation>
    <scope>NUCLEOTIDE SEQUENCE [LARGE SCALE GENOMIC DNA]</scope>
    <source>
        <strain evidence="12">CCM7597</strain>
    </source>
</reference>
<dbReference type="GO" id="GO:0008239">
    <property type="term" value="F:dipeptidyl-peptidase activity"/>
    <property type="evidence" value="ECO:0007669"/>
    <property type="project" value="UniProtKB-EC"/>
</dbReference>
<evidence type="ECO:0000256" key="3">
    <source>
        <dbReference type="ARBA" id="ARBA00012463"/>
    </source>
</evidence>
<keyword evidence="9" id="KW-0732">Signal</keyword>
<evidence type="ECO:0000259" key="10">
    <source>
        <dbReference type="SMART" id="SM00939"/>
    </source>
</evidence>
<comment type="catalytic activity">
    <reaction evidence="1">
        <text>Hydrolyzes Xaa-Pro-|- bonds to release unblocked, N-terminal dipeptides from substrates including Ala-Pro-|-p-nitroanilide and (sequentially) Tyr-Pro-|-Phe-Pro-|-Gly-Pro-|-Ile.</text>
        <dbReference type="EC" id="3.4.14.11"/>
    </reaction>
</comment>
<dbReference type="EC" id="3.4.14.11" evidence="3"/>
<dbReference type="GO" id="GO:0008236">
    <property type="term" value="F:serine-type peptidase activity"/>
    <property type="evidence" value="ECO:0007669"/>
    <property type="project" value="UniProtKB-KW"/>
</dbReference>
<dbReference type="Proteomes" id="UP000198584">
    <property type="component" value="Unassembled WGS sequence"/>
</dbReference>
<dbReference type="Pfam" id="PF02129">
    <property type="entry name" value="Peptidase_S15"/>
    <property type="match status" value="1"/>
</dbReference>
<dbReference type="GO" id="GO:0004177">
    <property type="term" value="F:aminopeptidase activity"/>
    <property type="evidence" value="ECO:0007669"/>
    <property type="project" value="UniProtKB-KW"/>
</dbReference>
<evidence type="ECO:0000256" key="5">
    <source>
        <dbReference type="ARBA" id="ARBA00022670"/>
    </source>
</evidence>
<organism evidence="11 12">
    <name type="scientific">Thalassobacillus cyri</name>
    <dbReference type="NCBI Taxonomy" id="571932"/>
    <lineage>
        <taxon>Bacteria</taxon>
        <taxon>Bacillati</taxon>
        <taxon>Bacillota</taxon>
        <taxon>Bacilli</taxon>
        <taxon>Bacillales</taxon>
        <taxon>Bacillaceae</taxon>
        <taxon>Thalassobacillus</taxon>
    </lineage>
</organism>
<evidence type="ECO:0000313" key="11">
    <source>
        <dbReference type="EMBL" id="SEA03545.1"/>
    </source>
</evidence>
<dbReference type="NCBIfam" id="TIGR00976">
    <property type="entry name" value="CocE_NonD"/>
    <property type="match status" value="1"/>
</dbReference>
<dbReference type="Pfam" id="PF08530">
    <property type="entry name" value="PepX_C"/>
    <property type="match status" value="1"/>
</dbReference>
<evidence type="ECO:0000256" key="6">
    <source>
        <dbReference type="ARBA" id="ARBA00022801"/>
    </source>
</evidence>
<protein>
    <recommendedName>
        <fullName evidence="3">Xaa-Pro dipeptidyl-peptidase</fullName>
        <ecNumber evidence="3">3.4.14.11</ecNumber>
    </recommendedName>
    <alternativeName>
        <fullName evidence="8">X-prolyl-dipeptidyl aminopeptidase</fullName>
    </alternativeName>
</protein>
<dbReference type="InterPro" id="IPR000383">
    <property type="entry name" value="Xaa-Pro-like_dom"/>
</dbReference>
<evidence type="ECO:0000256" key="2">
    <source>
        <dbReference type="ARBA" id="ARBA00010819"/>
    </source>
</evidence>
<keyword evidence="5" id="KW-0645">Protease</keyword>
<dbReference type="GO" id="GO:0006508">
    <property type="term" value="P:proteolysis"/>
    <property type="evidence" value="ECO:0007669"/>
    <property type="project" value="UniProtKB-KW"/>
</dbReference>
<proteinExistence type="inferred from homology"/>
<accession>A0A1H3XVP4</accession>